<evidence type="ECO:0000259" key="1">
    <source>
        <dbReference type="Pfam" id="PF08242"/>
    </source>
</evidence>
<dbReference type="InterPro" id="IPR013217">
    <property type="entry name" value="Methyltransf_12"/>
</dbReference>
<keyword evidence="2" id="KW-0489">Methyltransferase</keyword>
<dbReference type="KEGG" id="fer:FNB15_03060"/>
<dbReference type="AlphaFoldDB" id="A0A516GXP8"/>
<dbReference type="Pfam" id="PF08242">
    <property type="entry name" value="Methyltransf_12"/>
    <property type="match status" value="1"/>
</dbReference>
<protein>
    <submittedName>
        <fullName evidence="2">Class I SAM-dependent methyltransferase</fullName>
    </submittedName>
</protein>
<keyword evidence="2" id="KW-0808">Transferase</keyword>
<accession>A0A516GXP8</accession>
<evidence type="ECO:0000313" key="3">
    <source>
        <dbReference type="Proteomes" id="UP000317496"/>
    </source>
</evidence>
<reference evidence="2 3" key="1">
    <citation type="submission" date="2019-07" db="EMBL/GenBank/DDBJ databases">
        <title>Genome sequencing for Ferrovibrio sp. K5.</title>
        <authorList>
            <person name="Park S.-J."/>
        </authorList>
    </citation>
    <scope>NUCLEOTIDE SEQUENCE [LARGE SCALE GENOMIC DNA]</scope>
    <source>
        <strain evidence="2 3">K5</strain>
    </source>
</reference>
<dbReference type="GO" id="GO:0032259">
    <property type="term" value="P:methylation"/>
    <property type="evidence" value="ECO:0007669"/>
    <property type="project" value="UniProtKB-KW"/>
</dbReference>
<evidence type="ECO:0000313" key="2">
    <source>
        <dbReference type="EMBL" id="QDO96318.1"/>
    </source>
</evidence>
<gene>
    <name evidence="2" type="ORF">FNB15_03060</name>
</gene>
<proteinExistence type="predicted"/>
<dbReference type="Gene3D" id="3.40.50.150">
    <property type="entry name" value="Vaccinia Virus protein VP39"/>
    <property type="match status" value="1"/>
</dbReference>
<feature type="domain" description="Methyltransferase type 12" evidence="1">
    <location>
        <begin position="45"/>
        <end position="120"/>
    </location>
</feature>
<organism evidence="2 3">
    <name type="scientific">Ferrovibrio terrae</name>
    <dbReference type="NCBI Taxonomy" id="2594003"/>
    <lineage>
        <taxon>Bacteria</taxon>
        <taxon>Pseudomonadati</taxon>
        <taxon>Pseudomonadota</taxon>
        <taxon>Alphaproteobacteria</taxon>
        <taxon>Rhodospirillales</taxon>
        <taxon>Rhodospirillaceae</taxon>
        <taxon>Ferrovibrio</taxon>
    </lineage>
</organism>
<dbReference type="InterPro" id="IPR029063">
    <property type="entry name" value="SAM-dependent_MTases_sf"/>
</dbReference>
<dbReference type="Proteomes" id="UP000317496">
    <property type="component" value="Chromosome"/>
</dbReference>
<dbReference type="OrthoDB" id="9765084at2"/>
<dbReference type="GO" id="GO:0008168">
    <property type="term" value="F:methyltransferase activity"/>
    <property type="evidence" value="ECO:0007669"/>
    <property type="project" value="UniProtKB-KW"/>
</dbReference>
<dbReference type="EMBL" id="CP041636">
    <property type="protein sequence ID" value="QDO96318.1"/>
    <property type="molecule type" value="Genomic_DNA"/>
</dbReference>
<keyword evidence="3" id="KW-1185">Reference proteome</keyword>
<dbReference type="SUPFAM" id="SSF53335">
    <property type="entry name" value="S-adenosyl-L-methionine-dependent methyltransferases"/>
    <property type="match status" value="1"/>
</dbReference>
<name>A0A516GXP8_9PROT</name>
<dbReference type="CDD" id="cd02440">
    <property type="entry name" value="AdoMet_MTases"/>
    <property type="match status" value="1"/>
</dbReference>
<sequence length="211" mass="23931">MKAIIKKIKSALQGKKISFYQEKRENLQNWQMIESHLAADSRNLLDIACDIGYYTRNAATKGIFSIGVDINEPAISKARTLVDPSIQDRVAFSRLSLDPQNTRLLPQFDVILCLSVYHHFCRMYGEAAGRQMVLDLAGKFSKQMFFQIPSKLGKFRGDLSVDLGNSQEAVEQYVAGLFQPASDCTVRLIGKKKEKPPTEEFRYLFLVEKKS</sequence>
<dbReference type="RefSeq" id="WP_144067299.1">
    <property type="nucleotide sequence ID" value="NZ_CP041636.1"/>
</dbReference>